<dbReference type="HOGENOM" id="CLU_414367_0_0_3"/>
<dbReference type="Gene3D" id="3.30.450.20">
    <property type="entry name" value="PAS domain"/>
    <property type="match status" value="4"/>
</dbReference>
<dbReference type="STRING" id="1173027.Mic7113_4367"/>
<dbReference type="NCBIfam" id="TIGR00229">
    <property type="entry name" value="sensory_box"/>
    <property type="match status" value="4"/>
</dbReference>
<dbReference type="SUPFAM" id="SSF55785">
    <property type="entry name" value="PYP-like sensor domain (PAS domain)"/>
    <property type="match status" value="4"/>
</dbReference>
<dbReference type="EMBL" id="CP003630">
    <property type="protein sequence ID" value="AFZ20064.1"/>
    <property type="molecule type" value="Genomic_DNA"/>
</dbReference>
<dbReference type="PROSITE" id="PS50113">
    <property type="entry name" value="PAC"/>
    <property type="match status" value="3"/>
</dbReference>
<protein>
    <submittedName>
        <fullName evidence="5">PAS domain S-box</fullName>
    </submittedName>
</protein>
<feature type="domain" description="PAS" evidence="3">
    <location>
        <begin position="548"/>
        <end position="618"/>
    </location>
</feature>
<dbReference type="AlphaFoldDB" id="K9WJY6"/>
<evidence type="ECO:0000313" key="5">
    <source>
        <dbReference type="EMBL" id="AFZ20064.1"/>
    </source>
</evidence>
<feature type="domain" description="PAS" evidence="3">
    <location>
        <begin position="168"/>
        <end position="247"/>
    </location>
</feature>
<evidence type="ECO:0000256" key="1">
    <source>
        <dbReference type="SAM" id="Coils"/>
    </source>
</evidence>
<dbReference type="CDD" id="cd00130">
    <property type="entry name" value="PAS"/>
    <property type="match status" value="4"/>
</dbReference>
<dbReference type="RefSeq" id="WP_015184200.1">
    <property type="nucleotide sequence ID" value="NC_019738.1"/>
</dbReference>
<evidence type="ECO:0000313" key="6">
    <source>
        <dbReference type="Proteomes" id="UP000010471"/>
    </source>
</evidence>
<dbReference type="Pfam" id="PF13426">
    <property type="entry name" value="PAS_9"/>
    <property type="match status" value="2"/>
</dbReference>
<organism evidence="5 6">
    <name type="scientific">Allocoleopsis franciscana PCC 7113</name>
    <dbReference type="NCBI Taxonomy" id="1173027"/>
    <lineage>
        <taxon>Bacteria</taxon>
        <taxon>Bacillati</taxon>
        <taxon>Cyanobacteriota</taxon>
        <taxon>Cyanophyceae</taxon>
        <taxon>Coleofasciculales</taxon>
        <taxon>Coleofasciculaceae</taxon>
        <taxon>Allocoleopsis</taxon>
        <taxon>Allocoleopsis franciscana</taxon>
    </lineage>
</organism>
<dbReference type="InterPro" id="IPR001610">
    <property type="entry name" value="PAC"/>
</dbReference>
<gene>
    <name evidence="5" type="ORF">Mic7113_4367</name>
</gene>
<feature type="domain" description="PAC" evidence="4">
    <location>
        <begin position="369"/>
        <end position="419"/>
    </location>
</feature>
<dbReference type="InterPro" id="IPR000014">
    <property type="entry name" value="PAS"/>
</dbReference>
<feature type="coiled-coil region" evidence="1">
    <location>
        <begin position="53"/>
        <end position="80"/>
    </location>
</feature>
<dbReference type="PROSITE" id="PS50112">
    <property type="entry name" value="PAS"/>
    <property type="match status" value="4"/>
</dbReference>
<dbReference type="KEGG" id="mic:Mic7113_4367"/>
<feature type="domain" description="PAC" evidence="4">
    <location>
        <begin position="244"/>
        <end position="295"/>
    </location>
</feature>
<dbReference type="PANTHER" id="PTHR44757">
    <property type="entry name" value="DIGUANYLATE CYCLASE DGCP"/>
    <property type="match status" value="1"/>
</dbReference>
<evidence type="ECO:0000259" key="4">
    <source>
        <dbReference type="PROSITE" id="PS50113"/>
    </source>
</evidence>
<dbReference type="InterPro" id="IPR035965">
    <property type="entry name" value="PAS-like_dom_sf"/>
</dbReference>
<dbReference type="OrthoDB" id="453200at2"/>
<evidence type="ECO:0000256" key="2">
    <source>
        <dbReference type="SAM" id="MobiDB-lite"/>
    </source>
</evidence>
<dbReference type="SMART" id="SM00086">
    <property type="entry name" value="PAC"/>
    <property type="match status" value="3"/>
</dbReference>
<dbReference type="Proteomes" id="UP000010471">
    <property type="component" value="Chromosome"/>
</dbReference>
<feature type="domain" description="PAC" evidence="4">
    <location>
        <begin position="493"/>
        <end position="547"/>
    </location>
</feature>
<dbReference type="Pfam" id="PF08448">
    <property type="entry name" value="PAS_4"/>
    <property type="match status" value="2"/>
</dbReference>
<proteinExistence type="predicted"/>
<dbReference type="InterPro" id="IPR052155">
    <property type="entry name" value="Biofilm_reg_signaling"/>
</dbReference>
<dbReference type="eggNOG" id="COG3829">
    <property type="taxonomic scope" value="Bacteria"/>
</dbReference>
<dbReference type="SMART" id="SM00091">
    <property type="entry name" value="PAS"/>
    <property type="match status" value="4"/>
</dbReference>
<dbReference type="eggNOG" id="COG5000">
    <property type="taxonomic scope" value="Bacteria"/>
</dbReference>
<evidence type="ECO:0000259" key="3">
    <source>
        <dbReference type="PROSITE" id="PS50112"/>
    </source>
</evidence>
<feature type="region of interest" description="Disordered" evidence="2">
    <location>
        <begin position="122"/>
        <end position="147"/>
    </location>
</feature>
<feature type="domain" description="PAS" evidence="3">
    <location>
        <begin position="296"/>
        <end position="340"/>
    </location>
</feature>
<dbReference type="InterPro" id="IPR013656">
    <property type="entry name" value="PAS_4"/>
</dbReference>
<feature type="domain" description="PAS" evidence="3">
    <location>
        <begin position="416"/>
        <end position="492"/>
    </location>
</feature>
<dbReference type="PANTHER" id="PTHR44757:SF2">
    <property type="entry name" value="BIOFILM ARCHITECTURE MAINTENANCE PROTEIN MBAA"/>
    <property type="match status" value="1"/>
</dbReference>
<dbReference type="eggNOG" id="COG2202">
    <property type="taxonomic scope" value="Bacteria"/>
</dbReference>
<name>K9WJY6_9CYAN</name>
<keyword evidence="6" id="KW-1185">Reference proteome</keyword>
<accession>K9WJY6</accession>
<reference evidence="5 6" key="1">
    <citation type="submission" date="2012-06" db="EMBL/GenBank/DDBJ databases">
        <title>Finished chromosome of genome of Microcoleus sp. PCC 7113.</title>
        <authorList>
            <consortium name="US DOE Joint Genome Institute"/>
            <person name="Gugger M."/>
            <person name="Coursin T."/>
            <person name="Rippka R."/>
            <person name="Tandeau De Marsac N."/>
            <person name="Huntemann M."/>
            <person name="Wei C.-L."/>
            <person name="Han J."/>
            <person name="Detter J.C."/>
            <person name="Han C."/>
            <person name="Tapia R."/>
            <person name="Chen A."/>
            <person name="Kyrpides N."/>
            <person name="Mavromatis K."/>
            <person name="Markowitz V."/>
            <person name="Szeto E."/>
            <person name="Ivanova N."/>
            <person name="Pagani I."/>
            <person name="Pati A."/>
            <person name="Goodwin L."/>
            <person name="Nordberg H.P."/>
            <person name="Cantor M.N."/>
            <person name="Hua S.X."/>
            <person name="Woyke T."/>
            <person name="Kerfeld C.A."/>
        </authorList>
    </citation>
    <scope>NUCLEOTIDE SEQUENCE [LARGE SCALE GENOMIC DNA]</scope>
    <source>
        <strain evidence="5 6">PCC 7113</strain>
    </source>
</reference>
<sequence length="662" mass="74150">MASKIATFRLPENLIQEIRSRAEATGRDRTAVVIEALKQAFGMPASASRPATVEELQQQLNELEHKFLTLTQQLNQVSSKSPALSNISPVSPGLMQTIASGNSIPIPNSFVAEDAVSTQTLRVGEGSGRNGHQGGGGGGSRKEQELGFAEGKPDEAELQELAARIEQQARIFDLVLSASPDPICVVDRVGRFTYANLALAQLFGLPQGHILGKTWRQLELPTEFIDSEPIDGQREVVFATRRPLTKEISYRTNNGVRDYECILSPILGDSNTVEAVICTARDVTERNLVEESLRESESNYRHLFEYANDSIFIIDLSTSRILDANQNAARRLGYTRKELLKLKTKDIDGPVPLERQKTINQQLQATGSFIFEHALRRKDGTKIQVEISSRIIEYRDQLVSLSFVRDVTARKQAEERMRLLESAVENTQDGILITEAKHIDAPGPELLYVNQAFTRITGYDLTEVLGRTPRLLQGPKTDRSQLDKIRTALQEQKPVQVELLNYRKDGSEFWVELNIVPIASKEGKVTHWVALQREITERKQAEAALVASKQQISKILESITDGFFTVDEQWHFTYVNQKAEQILQKNRAELLGQNLWDVFPGTVGSTFEREFHRAINQDVAVTFEDFHPALGKWFEIHAYPSGDGLSVVCNDITKCKQAEVNS</sequence>
<feature type="compositionally biased region" description="Gly residues" evidence="2">
    <location>
        <begin position="125"/>
        <end position="139"/>
    </location>
</feature>
<keyword evidence="1" id="KW-0175">Coiled coil</keyword>
<dbReference type="InterPro" id="IPR000700">
    <property type="entry name" value="PAS-assoc_C"/>
</dbReference>